<dbReference type="Pfam" id="PF00479">
    <property type="entry name" value="G6PD_N"/>
    <property type="match status" value="1"/>
</dbReference>
<keyword evidence="6 7" id="KW-0119">Carbohydrate metabolism</keyword>
<feature type="active site" description="Proton acceptor" evidence="7">
    <location>
        <position position="232"/>
    </location>
</feature>
<keyword evidence="4 7" id="KW-0521">NADP</keyword>
<accession>A0A6J4U2N6</accession>
<name>A0A6J4U2N6_9SPHN</name>
<evidence type="ECO:0000256" key="4">
    <source>
        <dbReference type="ARBA" id="ARBA00022857"/>
    </source>
</evidence>
<dbReference type="GO" id="GO:0006006">
    <property type="term" value="P:glucose metabolic process"/>
    <property type="evidence" value="ECO:0007669"/>
    <property type="project" value="UniProtKB-KW"/>
</dbReference>
<sequence>MTRPARAPPATFVIFGALGDLTKRLLVPAIVNLARDGLLAEETRIIGVGRAEGDDAMLRRAIGEFVEPDAAWERVSASARYLRGDFTAPATFRALTEMVAGAAVFYLATPPDAFGGIVDLLGEAGLTDESGGFRRIVIEKPFGLDLVSAQELNARVLARVPEPRIYRIDHFLGKETVQNILTARLGNILFESAWDGRVIDHVQITVAEAVGVGTRGKFYDATGALRDMVPNHLFQLLALVAMEPPESLEAEAIRSAKARLIAAVHPVAPHEAVRRRYEKGDVAGKSVPSYRDADAVAADSNTETFAAMKVRVDTPRWSGVPFYLRTGKAMTTRDSEIVIQFKQASASLFAGTHVGAHGPNRLVLQLQPEEALSVDIIVKRPGPLLNAAEVSMAFSYRDYFAIEGRTGYETLLYDVLVGDRTLFQRADQIEGGWRAIEPLIEAWREGEPEAYMAGSMGPASADRLLAADGRAWHVLGSGQGL</sequence>
<dbReference type="GO" id="GO:0005829">
    <property type="term" value="C:cytosol"/>
    <property type="evidence" value="ECO:0007669"/>
    <property type="project" value="TreeGrafter"/>
</dbReference>
<feature type="binding site" evidence="7">
    <location>
        <position position="140"/>
    </location>
    <ligand>
        <name>NADP(+)</name>
        <dbReference type="ChEBI" id="CHEBI:58349"/>
    </ligand>
</feature>
<protein>
    <recommendedName>
        <fullName evidence="7">Glucose-6-phosphate 1-dehydrogenase</fullName>
        <shortName evidence="7">G6PD</shortName>
        <ecNumber evidence="7">1.1.1.49</ecNumber>
    </recommendedName>
</protein>
<feature type="domain" description="Glucose-6-phosphate dehydrogenase NAD-binding" evidence="8">
    <location>
        <begin position="13"/>
        <end position="179"/>
    </location>
</feature>
<evidence type="ECO:0000256" key="7">
    <source>
        <dbReference type="HAMAP-Rule" id="MF_00966"/>
    </source>
</evidence>
<dbReference type="InterPro" id="IPR001282">
    <property type="entry name" value="G6P_DH"/>
</dbReference>
<dbReference type="PROSITE" id="PS00069">
    <property type="entry name" value="G6P_DEHYDROGENASE"/>
    <property type="match status" value="1"/>
</dbReference>
<dbReference type="PANTHER" id="PTHR23429:SF0">
    <property type="entry name" value="GLUCOSE-6-PHOSPHATE 1-DEHYDROGENASE"/>
    <property type="match status" value="1"/>
</dbReference>
<evidence type="ECO:0000256" key="3">
    <source>
        <dbReference type="ARBA" id="ARBA00022526"/>
    </source>
</evidence>
<reference evidence="10" key="1">
    <citation type="submission" date="2020-02" db="EMBL/GenBank/DDBJ databases">
        <authorList>
            <person name="Meier V. D."/>
        </authorList>
    </citation>
    <scope>NUCLEOTIDE SEQUENCE</scope>
    <source>
        <strain evidence="10">AVDCRST_MAG91</strain>
    </source>
</reference>
<feature type="binding site" evidence="7">
    <location>
        <position position="174"/>
    </location>
    <ligand>
        <name>substrate</name>
    </ligand>
</feature>
<evidence type="ECO:0000259" key="8">
    <source>
        <dbReference type="Pfam" id="PF00479"/>
    </source>
</evidence>
<evidence type="ECO:0000313" key="10">
    <source>
        <dbReference type="EMBL" id="CAA9537124.1"/>
    </source>
</evidence>
<dbReference type="GO" id="GO:0004345">
    <property type="term" value="F:glucose-6-phosphate dehydrogenase activity"/>
    <property type="evidence" value="ECO:0007669"/>
    <property type="project" value="UniProtKB-UniRule"/>
</dbReference>
<dbReference type="PANTHER" id="PTHR23429">
    <property type="entry name" value="GLUCOSE-6-PHOSPHATE 1-DEHYDROGENASE G6PD"/>
    <property type="match status" value="1"/>
</dbReference>
<feature type="binding site" evidence="7">
    <location>
        <position position="208"/>
    </location>
    <ligand>
        <name>substrate</name>
    </ligand>
</feature>
<gene>
    <name evidence="7" type="primary">zwf</name>
    <name evidence="10" type="ORF">AVDCRST_MAG91-3478</name>
</gene>
<comment type="catalytic activity">
    <reaction evidence="7">
        <text>D-glucose 6-phosphate + NADP(+) = 6-phospho-D-glucono-1,5-lactone + NADPH + H(+)</text>
        <dbReference type="Rhea" id="RHEA:15841"/>
        <dbReference type="ChEBI" id="CHEBI:15378"/>
        <dbReference type="ChEBI" id="CHEBI:57783"/>
        <dbReference type="ChEBI" id="CHEBI:57955"/>
        <dbReference type="ChEBI" id="CHEBI:58349"/>
        <dbReference type="ChEBI" id="CHEBI:61548"/>
        <dbReference type="EC" id="1.1.1.49"/>
    </reaction>
</comment>
<evidence type="ECO:0000256" key="6">
    <source>
        <dbReference type="ARBA" id="ARBA00023277"/>
    </source>
</evidence>
<evidence type="ECO:0000256" key="2">
    <source>
        <dbReference type="ARBA" id="ARBA00009975"/>
    </source>
</evidence>
<proteinExistence type="inferred from homology"/>
<dbReference type="PRINTS" id="PR00079">
    <property type="entry name" value="G6PDHDRGNASE"/>
</dbReference>
<dbReference type="InterPro" id="IPR022674">
    <property type="entry name" value="G6P_DH_NAD-bd"/>
</dbReference>
<dbReference type="HAMAP" id="MF_00966">
    <property type="entry name" value="G6PD"/>
    <property type="match status" value="1"/>
</dbReference>
<comment type="pathway">
    <text evidence="1 7">Carbohydrate degradation; pentose phosphate pathway; D-ribulose 5-phosphate from D-glucose 6-phosphate (oxidative stage): step 1/3.</text>
</comment>
<dbReference type="SUPFAM" id="SSF55347">
    <property type="entry name" value="Glyceraldehyde-3-phosphate dehydrogenase-like, C-terminal domain"/>
    <property type="match status" value="1"/>
</dbReference>
<keyword evidence="3 7" id="KW-0313">Glucose metabolism</keyword>
<comment type="caution">
    <text evidence="7">Lacks conserved residue(s) required for the propagation of feature annotation.</text>
</comment>
<feature type="binding site" evidence="7">
    <location>
        <position position="227"/>
    </location>
    <ligand>
        <name>substrate</name>
    </ligand>
</feature>
<dbReference type="AlphaFoldDB" id="A0A6J4U2N6"/>
<organism evidence="10">
    <name type="scientific">uncultured Sphingomonadaceae bacterium</name>
    <dbReference type="NCBI Taxonomy" id="169976"/>
    <lineage>
        <taxon>Bacteria</taxon>
        <taxon>Pseudomonadati</taxon>
        <taxon>Pseudomonadota</taxon>
        <taxon>Alphaproteobacteria</taxon>
        <taxon>Sphingomonadales</taxon>
        <taxon>Sphingomonadaceae</taxon>
        <taxon>environmental samples</taxon>
    </lineage>
</organism>
<comment type="similarity">
    <text evidence="2 7">Belongs to the glucose-6-phosphate dehydrogenase family.</text>
</comment>
<dbReference type="InterPro" id="IPR019796">
    <property type="entry name" value="G6P_DH_AS"/>
</dbReference>
<dbReference type="GO" id="GO:0050661">
    <property type="term" value="F:NADP binding"/>
    <property type="evidence" value="ECO:0007669"/>
    <property type="project" value="UniProtKB-UniRule"/>
</dbReference>
<evidence type="ECO:0000259" key="9">
    <source>
        <dbReference type="Pfam" id="PF02781"/>
    </source>
</evidence>
<dbReference type="InterPro" id="IPR022675">
    <property type="entry name" value="G6P_DH_C"/>
</dbReference>
<comment type="function">
    <text evidence="7">Catalyzes the oxidation of glucose 6-phosphate to 6-phosphogluconolactone.</text>
</comment>
<evidence type="ECO:0000256" key="1">
    <source>
        <dbReference type="ARBA" id="ARBA00004937"/>
    </source>
</evidence>
<dbReference type="Gene3D" id="3.40.50.720">
    <property type="entry name" value="NAD(P)-binding Rossmann-like Domain"/>
    <property type="match status" value="1"/>
</dbReference>
<dbReference type="UniPathway" id="UPA00115">
    <property type="reaction ID" value="UER00408"/>
</dbReference>
<dbReference type="GO" id="GO:0009051">
    <property type="term" value="P:pentose-phosphate shunt, oxidative branch"/>
    <property type="evidence" value="ECO:0007669"/>
    <property type="project" value="TreeGrafter"/>
</dbReference>
<feature type="binding site" evidence="7">
    <location>
        <position position="170"/>
    </location>
    <ligand>
        <name>substrate</name>
    </ligand>
</feature>
<feature type="domain" description="Glucose-6-phosphate dehydrogenase C-terminal" evidence="9">
    <location>
        <begin position="182"/>
        <end position="473"/>
    </location>
</feature>
<evidence type="ECO:0000256" key="5">
    <source>
        <dbReference type="ARBA" id="ARBA00023002"/>
    </source>
</evidence>
<feature type="binding site" evidence="7">
    <location>
        <begin position="85"/>
        <end position="86"/>
    </location>
    <ligand>
        <name>NADP(+)</name>
        <dbReference type="ChEBI" id="CHEBI:58349"/>
    </ligand>
</feature>
<dbReference type="PIRSF" id="PIRSF000110">
    <property type="entry name" value="G6PD"/>
    <property type="match status" value="1"/>
</dbReference>
<dbReference type="NCBIfam" id="TIGR00871">
    <property type="entry name" value="zwf"/>
    <property type="match status" value="1"/>
</dbReference>
<dbReference type="EC" id="1.1.1.49" evidence="7"/>
<dbReference type="SUPFAM" id="SSF51735">
    <property type="entry name" value="NAD(P)-binding Rossmann-fold domains"/>
    <property type="match status" value="1"/>
</dbReference>
<feature type="binding site" evidence="7">
    <location>
        <position position="328"/>
    </location>
    <ligand>
        <name>substrate</name>
    </ligand>
</feature>
<dbReference type="EMBL" id="CADCVX010000602">
    <property type="protein sequence ID" value="CAA9537124.1"/>
    <property type="molecule type" value="Genomic_DNA"/>
</dbReference>
<keyword evidence="5 7" id="KW-0560">Oxidoreductase</keyword>
<dbReference type="Gene3D" id="3.30.360.10">
    <property type="entry name" value="Dihydrodipicolinate Reductase, domain 2"/>
    <property type="match status" value="1"/>
</dbReference>
<dbReference type="InterPro" id="IPR036291">
    <property type="entry name" value="NAD(P)-bd_dom_sf"/>
</dbReference>
<dbReference type="Pfam" id="PF02781">
    <property type="entry name" value="G6PD_C"/>
    <property type="match status" value="1"/>
</dbReference>
<feature type="binding site" evidence="7">
    <location>
        <position position="50"/>
    </location>
    <ligand>
        <name>NADP(+)</name>
        <dbReference type="ChEBI" id="CHEBI:58349"/>
    </ligand>
</feature>